<dbReference type="KEGG" id="cnan:A2G96_07720"/>
<name>A0A142JHR8_9BURK</name>
<feature type="coiled-coil region" evidence="1">
    <location>
        <begin position="27"/>
        <end position="61"/>
    </location>
</feature>
<dbReference type="Proteomes" id="UP000075238">
    <property type="component" value="Chromosome 1"/>
</dbReference>
<keyword evidence="3" id="KW-1185">Reference proteome</keyword>
<evidence type="ECO:0000313" key="3">
    <source>
        <dbReference type="Proteomes" id="UP000075238"/>
    </source>
</evidence>
<dbReference type="OrthoDB" id="9962647at2"/>
<protein>
    <submittedName>
        <fullName evidence="2">Uncharacterized protein</fullName>
    </submittedName>
</protein>
<gene>
    <name evidence="2" type="ORF">A2G96_07720</name>
</gene>
<reference evidence="2 3" key="1">
    <citation type="submission" date="2016-03" db="EMBL/GenBank/DDBJ databases">
        <title>Complete genome sequence of a novel chlorpyrifos degrading bacterium, Cupriavidus nantongensis sp. X1.</title>
        <authorList>
            <person name="Fang L."/>
        </authorList>
    </citation>
    <scope>NUCLEOTIDE SEQUENCE [LARGE SCALE GENOMIC DNA]</scope>
    <source>
        <strain evidence="2 3">X1</strain>
    </source>
</reference>
<organism evidence="2 3">
    <name type="scientific">Cupriavidus nantongensis</name>
    <dbReference type="NCBI Taxonomy" id="1796606"/>
    <lineage>
        <taxon>Bacteria</taxon>
        <taxon>Pseudomonadati</taxon>
        <taxon>Pseudomonadota</taxon>
        <taxon>Betaproteobacteria</taxon>
        <taxon>Burkholderiales</taxon>
        <taxon>Burkholderiaceae</taxon>
        <taxon>Cupriavidus</taxon>
    </lineage>
</organism>
<proteinExistence type="predicted"/>
<dbReference type="RefSeq" id="WP_062798267.1">
    <property type="nucleotide sequence ID" value="NZ_CP014844.1"/>
</dbReference>
<dbReference type="STRING" id="1796606.A2G96_07720"/>
<evidence type="ECO:0000256" key="1">
    <source>
        <dbReference type="SAM" id="Coils"/>
    </source>
</evidence>
<evidence type="ECO:0000313" key="2">
    <source>
        <dbReference type="EMBL" id="AMR77630.1"/>
    </source>
</evidence>
<dbReference type="EMBL" id="CP014844">
    <property type="protein sequence ID" value="AMR77630.1"/>
    <property type="molecule type" value="Genomic_DNA"/>
</dbReference>
<dbReference type="AlphaFoldDB" id="A0A142JHR8"/>
<sequence>MDWPIGTPVSKATRRLNEDIVDLAADSTALKRENATLRRKLDNAERALAQANEILSIVRDSNSMAALQIAQMEKLAVELKRAAVKHPHQPLSRWVKFGPMAILLASIKDQ</sequence>
<accession>A0A142JHR8</accession>
<keyword evidence="1" id="KW-0175">Coiled coil</keyword>